<protein>
    <submittedName>
        <fullName evidence="2">Uncharacterized protein</fullName>
    </submittedName>
</protein>
<keyword evidence="3" id="KW-1185">Reference proteome</keyword>
<sequence>MRSQTTLLASEWNVEVVYHQQMTSRGGVCVCPQKELPNVLASVGYTGHAAAVVLVQSPDELGLRAYPRDFIICTLLVPSLNGEIASVRAKRWLVQLGFGPRVEMIAEGTEISMPIHMLKMVCKLSPLRGWISGFHPAAIFMEQIVAHVPEAAVDSVICRENGTCTFLCHESVSSKLLKASGCNGAFFKVHRDDPSFVELDLFWLPESMSFDESLQLAKHDSARGLVEKGSSGRLAIRFESATACSEFARSQSLPDTSQLGRFKVTGIPIAAGLHGLAELLTARKWQLEQMVFMDDMHAIFLSKTRGLDDPLFWKAGNQPRQIRFKALNAVARGMARDAAAPSHSRVFPKLSARQQSKDDFVKSLIVDLDKEDESMRPDLKRPPVDPIGSTPAPKEAKANAGSPRTGEL</sequence>
<evidence type="ECO:0000256" key="1">
    <source>
        <dbReference type="SAM" id="MobiDB-lite"/>
    </source>
</evidence>
<evidence type="ECO:0000313" key="2">
    <source>
        <dbReference type="EMBL" id="CAK8994525.1"/>
    </source>
</evidence>
<dbReference type="EMBL" id="CAXAMM010002047">
    <property type="protein sequence ID" value="CAK8994525.1"/>
    <property type="molecule type" value="Genomic_DNA"/>
</dbReference>
<proteinExistence type="predicted"/>
<comment type="caution">
    <text evidence="2">The sequence shown here is derived from an EMBL/GenBank/DDBJ whole genome shotgun (WGS) entry which is preliminary data.</text>
</comment>
<accession>A0ABP0HWC1</accession>
<evidence type="ECO:0000313" key="3">
    <source>
        <dbReference type="Proteomes" id="UP001642464"/>
    </source>
</evidence>
<organism evidence="2 3">
    <name type="scientific">Durusdinium trenchii</name>
    <dbReference type="NCBI Taxonomy" id="1381693"/>
    <lineage>
        <taxon>Eukaryota</taxon>
        <taxon>Sar</taxon>
        <taxon>Alveolata</taxon>
        <taxon>Dinophyceae</taxon>
        <taxon>Suessiales</taxon>
        <taxon>Symbiodiniaceae</taxon>
        <taxon>Durusdinium</taxon>
    </lineage>
</organism>
<feature type="compositionally biased region" description="Basic and acidic residues" evidence="1">
    <location>
        <begin position="373"/>
        <end position="383"/>
    </location>
</feature>
<dbReference type="Proteomes" id="UP001642464">
    <property type="component" value="Unassembled WGS sequence"/>
</dbReference>
<gene>
    <name evidence="2" type="ORF">SCF082_LOCUS3971</name>
</gene>
<feature type="region of interest" description="Disordered" evidence="1">
    <location>
        <begin position="372"/>
        <end position="408"/>
    </location>
</feature>
<reference evidence="2 3" key="1">
    <citation type="submission" date="2024-02" db="EMBL/GenBank/DDBJ databases">
        <authorList>
            <person name="Chen Y."/>
            <person name="Shah S."/>
            <person name="Dougan E. K."/>
            <person name="Thang M."/>
            <person name="Chan C."/>
        </authorList>
    </citation>
    <scope>NUCLEOTIDE SEQUENCE [LARGE SCALE GENOMIC DNA]</scope>
</reference>
<name>A0ABP0HWC1_9DINO</name>